<dbReference type="EMBL" id="CP040396">
    <property type="protein sequence ID" value="QCT03276.1"/>
    <property type="molecule type" value="Genomic_DNA"/>
</dbReference>
<sequence>MLTAIISVTAAISGIVLGWVGKTKAYKAEVVQEATADASLHTDVSYIKTGILDIRVDLRDIGRRMDDFSERLTRVEESAKQAHKRLDRIEE</sequence>
<proteinExistence type="predicted"/>
<accession>A0A4P8XKP0</accession>
<organism evidence="1 2">
    <name type="scientific">Paenibacillus algicola</name>
    <dbReference type="NCBI Taxonomy" id="2565926"/>
    <lineage>
        <taxon>Bacteria</taxon>
        <taxon>Bacillati</taxon>
        <taxon>Bacillota</taxon>
        <taxon>Bacilli</taxon>
        <taxon>Bacillales</taxon>
        <taxon>Paenibacillaceae</taxon>
        <taxon>Paenibacillus</taxon>
    </lineage>
</organism>
<keyword evidence="2" id="KW-1185">Reference proteome</keyword>
<protein>
    <submittedName>
        <fullName evidence="1">Uncharacterized protein</fullName>
    </submittedName>
</protein>
<reference evidence="1 2" key="1">
    <citation type="submission" date="2019-05" db="EMBL/GenBank/DDBJ databases">
        <authorList>
            <person name="Chen C."/>
        </authorList>
    </citation>
    <scope>NUCLEOTIDE SEQUENCE [LARGE SCALE GENOMIC DNA]</scope>
    <source>
        <strain evidence="1 2">HB172198</strain>
    </source>
</reference>
<gene>
    <name evidence="1" type="ORF">E6C60_2564</name>
</gene>
<evidence type="ECO:0000313" key="1">
    <source>
        <dbReference type="EMBL" id="QCT03276.1"/>
    </source>
</evidence>
<name>A0A4P8XKP0_9BACL</name>
<evidence type="ECO:0000313" key="2">
    <source>
        <dbReference type="Proteomes" id="UP000300879"/>
    </source>
</evidence>
<dbReference type="Proteomes" id="UP000300879">
    <property type="component" value="Chromosome"/>
</dbReference>
<dbReference type="AlphaFoldDB" id="A0A4P8XKP0"/>
<dbReference type="KEGG" id="palo:E6C60_2564"/>